<evidence type="ECO:0000256" key="1">
    <source>
        <dbReference type="SAM" id="MobiDB-lite"/>
    </source>
</evidence>
<dbReference type="SUPFAM" id="SSF50249">
    <property type="entry name" value="Nucleic acid-binding proteins"/>
    <property type="match status" value="1"/>
</dbReference>
<feature type="region of interest" description="Disordered" evidence="1">
    <location>
        <begin position="235"/>
        <end position="257"/>
    </location>
</feature>
<sequence length="276" mass="30924">MIPGSAPSAIHLSGTSTGVVGAAELGGADSTQRARENHFASFPSTFAWNLTFPRFIFSQNILFRQSLKSLFVIDTYIMGQVIDLGPVAMVQAKEMTQKEFISLFSINFVSSLGHEVACCLWGKYAEQFESVEEANDESIICLIRFAKISEYRGEKQITNAFDASLVFLNPTMEEAIDFKQKMLNDPLPLAILDQSNEKKIITRVAHDWNEVDVRCISEILQSFELLAIDHINENSSEDVSTPSNKRKEDECDQMDMTSTSKKLCTNIIKVEKTKTD</sequence>
<dbReference type="Gene3D" id="2.40.50.140">
    <property type="entry name" value="Nucleic acid-binding proteins"/>
    <property type="match status" value="1"/>
</dbReference>
<proteinExistence type="predicted"/>
<dbReference type="Proteomes" id="UP000886595">
    <property type="component" value="Unassembled WGS sequence"/>
</dbReference>
<evidence type="ECO:0000313" key="3">
    <source>
        <dbReference type="Proteomes" id="UP000886595"/>
    </source>
</evidence>
<accession>A0A8X7UZ79</accession>
<dbReference type="CDD" id="cd04481">
    <property type="entry name" value="RPA1_DBD_B_like"/>
    <property type="match status" value="1"/>
</dbReference>
<dbReference type="InterPro" id="IPR012340">
    <property type="entry name" value="NA-bd_OB-fold"/>
</dbReference>
<dbReference type="AlphaFoldDB" id="A0A8X7UZ79"/>
<dbReference type="EMBL" id="JAAMPC010000009">
    <property type="protein sequence ID" value="KAG2296189.1"/>
    <property type="molecule type" value="Genomic_DNA"/>
</dbReference>
<organism evidence="2 3">
    <name type="scientific">Brassica carinata</name>
    <name type="common">Ethiopian mustard</name>
    <name type="synonym">Abyssinian cabbage</name>
    <dbReference type="NCBI Taxonomy" id="52824"/>
    <lineage>
        <taxon>Eukaryota</taxon>
        <taxon>Viridiplantae</taxon>
        <taxon>Streptophyta</taxon>
        <taxon>Embryophyta</taxon>
        <taxon>Tracheophyta</taxon>
        <taxon>Spermatophyta</taxon>
        <taxon>Magnoliopsida</taxon>
        <taxon>eudicotyledons</taxon>
        <taxon>Gunneridae</taxon>
        <taxon>Pentapetalae</taxon>
        <taxon>rosids</taxon>
        <taxon>malvids</taxon>
        <taxon>Brassicales</taxon>
        <taxon>Brassicaceae</taxon>
        <taxon>Brassiceae</taxon>
        <taxon>Brassica</taxon>
    </lineage>
</organism>
<reference evidence="2 3" key="1">
    <citation type="submission" date="2020-02" db="EMBL/GenBank/DDBJ databases">
        <authorList>
            <person name="Ma Q."/>
            <person name="Huang Y."/>
            <person name="Song X."/>
            <person name="Pei D."/>
        </authorList>
    </citation>
    <scope>NUCLEOTIDE SEQUENCE [LARGE SCALE GENOMIC DNA]</scope>
    <source>
        <strain evidence="2">Sxm20200214</strain>
        <tissue evidence="2">Leaf</tissue>
    </source>
</reference>
<protein>
    <submittedName>
        <fullName evidence="2">Uncharacterized protein</fullName>
    </submittedName>
</protein>
<keyword evidence="3" id="KW-1185">Reference proteome</keyword>
<gene>
    <name evidence="2" type="ORF">Bca52824_042858</name>
</gene>
<name>A0A8X7UZ79_BRACI</name>
<dbReference type="OrthoDB" id="1023305at2759"/>
<comment type="caution">
    <text evidence="2">The sequence shown here is derived from an EMBL/GenBank/DDBJ whole genome shotgun (WGS) entry which is preliminary data.</text>
</comment>
<evidence type="ECO:0000313" key="2">
    <source>
        <dbReference type="EMBL" id="KAG2296189.1"/>
    </source>
</evidence>